<dbReference type="AlphaFoldDB" id="A0A2V0P9N1"/>
<reference evidence="2 3" key="1">
    <citation type="journal article" date="2018" name="Sci. Rep.">
        <title>Raphidocelis subcapitata (=Pseudokirchneriella subcapitata) provides an insight into genome evolution and environmental adaptations in the Sphaeropleales.</title>
        <authorList>
            <person name="Suzuki S."/>
            <person name="Yamaguchi H."/>
            <person name="Nakajima N."/>
            <person name="Kawachi M."/>
        </authorList>
    </citation>
    <scope>NUCLEOTIDE SEQUENCE [LARGE SCALE GENOMIC DNA]</scope>
    <source>
        <strain evidence="2 3">NIES-35</strain>
    </source>
</reference>
<protein>
    <submittedName>
        <fullName evidence="2">Uncharacterized protein</fullName>
    </submittedName>
</protein>
<feature type="region of interest" description="Disordered" evidence="1">
    <location>
        <begin position="1"/>
        <end position="30"/>
    </location>
</feature>
<proteinExistence type="predicted"/>
<dbReference type="InParanoid" id="A0A2V0P9N1"/>
<evidence type="ECO:0000313" key="3">
    <source>
        <dbReference type="Proteomes" id="UP000247498"/>
    </source>
</evidence>
<dbReference type="OrthoDB" id="10613373at2759"/>
<evidence type="ECO:0000256" key="1">
    <source>
        <dbReference type="SAM" id="MobiDB-lite"/>
    </source>
</evidence>
<sequence length="115" mass="11764">MQCGLRSSSAAARAAAAPRPARAPRRLVRVSASADKPSNVAEAEEWVARWRAKQGAAAAPRWRAEQGAAAAAAAPAAAAAGKAGGKLSPCKSFSDGTIMFTAESLKKVSFDDVKL</sequence>
<keyword evidence="3" id="KW-1185">Reference proteome</keyword>
<accession>A0A2V0P9N1</accession>
<name>A0A2V0P9N1_9CHLO</name>
<dbReference type="EMBL" id="BDRX01000077">
    <property type="protein sequence ID" value="GBF96279.1"/>
    <property type="molecule type" value="Genomic_DNA"/>
</dbReference>
<feature type="compositionally biased region" description="Low complexity" evidence="1">
    <location>
        <begin position="1"/>
        <end position="20"/>
    </location>
</feature>
<organism evidence="2 3">
    <name type="scientific">Raphidocelis subcapitata</name>
    <dbReference type="NCBI Taxonomy" id="307507"/>
    <lineage>
        <taxon>Eukaryota</taxon>
        <taxon>Viridiplantae</taxon>
        <taxon>Chlorophyta</taxon>
        <taxon>core chlorophytes</taxon>
        <taxon>Chlorophyceae</taxon>
        <taxon>CS clade</taxon>
        <taxon>Sphaeropleales</taxon>
        <taxon>Selenastraceae</taxon>
        <taxon>Raphidocelis</taxon>
    </lineage>
</organism>
<comment type="caution">
    <text evidence="2">The sequence shown here is derived from an EMBL/GenBank/DDBJ whole genome shotgun (WGS) entry which is preliminary data.</text>
</comment>
<dbReference type="Proteomes" id="UP000247498">
    <property type="component" value="Unassembled WGS sequence"/>
</dbReference>
<evidence type="ECO:0000313" key="2">
    <source>
        <dbReference type="EMBL" id="GBF96279.1"/>
    </source>
</evidence>
<gene>
    <name evidence="2" type="ORF">Rsub_09074</name>
</gene>